<reference evidence="2" key="1">
    <citation type="submission" date="2017-02" db="EMBL/GenBank/DDBJ databases">
        <authorList>
            <person name="Varghese N."/>
            <person name="Submissions S."/>
        </authorList>
    </citation>
    <scope>NUCLEOTIDE SEQUENCE [LARGE SCALE GENOMIC DNA]</scope>
    <source>
        <strain evidence="2">DSM 23546</strain>
    </source>
</reference>
<keyword evidence="2" id="KW-1185">Reference proteome</keyword>
<sequence length="77" mass="8443">MLFFEVEPGGATLRLFLVAHALQIQLSRLKETLLSKNKNPKQASLMGFYLFIHNTVVSDCGAGGTRTQPGNAYVQGF</sequence>
<dbReference type="EMBL" id="FUYL01000001">
    <property type="protein sequence ID" value="SKB24946.1"/>
    <property type="molecule type" value="Genomic_DNA"/>
</dbReference>
<name>A0A1T4ZQG2_9FLAO</name>
<evidence type="ECO:0000313" key="1">
    <source>
        <dbReference type="EMBL" id="SKB24946.1"/>
    </source>
</evidence>
<proteinExistence type="predicted"/>
<organism evidence="1 2">
    <name type="scientific">Maribacter arcticus</name>
    <dbReference type="NCBI Taxonomy" id="561365"/>
    <lineage>
        <taxon>Bacteria</taxon>
        <taxon>Pseudomonadati</taxon>
        <taxon>Bacteroidota</taxon>
        <taxon>Flavobacteriia</taxon>
        <taxon>Flavobacteriales</taxon>
        <taxon>Flavobacteriaceae</taxon>
        <taxon>Maribacter</taxon>
    </lineage>
</organism>
<accession>A0A1T4ZQG2</accession>
<dbReference type="AlphaFoldDB" id="A0A1T4ZQG2"/>
<protein>
    <submittedName>
        <fullName evidence="1">Uncharacterized protein</fullName>
    </submittedName>
</protein>
<dbReference type="Proteomes" id="UP000190339">
    <property type="component" value="Unassembled WGS sequence"/>
</dbReference>
<evidence type="ECO:0000313" key="2">
    <source>
        <dbReference type="Proteomes" id="UP000190339"/>
    </source>
</evidence>
<gene>
    <name evidence="1" type="ORF">SAMN05660866_00113</name>
</gene>